<feature type="compositionally biased region" description="Basic and acidic residues" evidence="7">
    <location>
        <begin position="303"/>
        <end position="327"/>
    </location>
</feature>
<feature type="compositionally biased region" description="Basic and acidic residues" evidence="7">
    <location>
        <begin position="533"/>
        <end position="550"/>
    </location>
</feature>
<evidence type="ECO:0000259" key="8">
    <source>
        <dbReference type="Pfam" id="PF05041"/>
    </source>
</evidence>
<dbReference type="GO" id="GO:0016020">
    <property type="term" value="C:membrane"/>
    <property type="evidence" value="ECO:0007669"/>
    <property type="project" value="UniProtKB-SubCell"/>
</dbReference>
<dbReference type="GO" id="GO:0007029">
    <property type="term" value="P:endoplasmic reticulum organization"/>
    <property type="evidence" value="ECO:0007669"/>
    <property type="project" value="TreeGrafter"/>
</dbReference>
<feature type="region of interest" description="Disordered" evidence="7">
    <location>
        <begin position="533"/>
        <end position="573"/>
    </location>
</feature>
<evidence type="ECO:0000256" key="6">
    <source>
        <dbReference type="RuleBase" id="RU367089"/>
    </source>
</evidence>
<feature type="transmembrane region" description="Helical" evidence="6">
    <location>
        <begin position="1190"/>
        <end position="1210"/>
    </location>
</feature>
<reference evidence="10" key="1">
    <citation type="submission" date="2011-07" db="EMBL/GenBank/DDBJ databases">
        <authorList>
            <consortium name="Caenorhabditis brenneri Sequencing and Analysis Consortium"/>
            <person name="Wilson R.K."/>
        </authorList>
    </citation>
    <scope>NUCLEOTIDE SEQUENCE [LARGE SCALE GENOMIC DNA]</scope>
    <source>
        <strain evidence="10">PB2801</strain>
    </source>
</reference>
<dbReference type="Proteomes" id="UP000008068">
    <property type="component" value="Unassembled WGS sequence"/>
</dbReference>
<feature type="transmembrane region" description="Helical" evidence="6">
    <location>
        <begin position="884"/>
        <end position="905"/>
    </location>
</feature>
<comment type="similarity">
    <text evidence="2 6">Belongs to the pecanex family.</text>
</comment>
<evidence type="ECO:0000313" key="10">
    <source>
        <dbReference type="Proteomes" id="UP000008068"/>
    </source>
</evidence>
<feature type="transmembrane region" description="Helical" evidence="6">
    <location>
        <begin position="910"/>
        <end position="930"/>
    </location>
</feature>
<comment type="subcellular location">
    <subcellularLocation>
        <location evidence="1 6">Membrane</location>
        <topology evidence="1 6">Multi-pass membrane protein</topology>
    </subcellularLocation>
</comment>
<feature type="transmembrane region" description="Helical" evidence="6">
    <location>
        <begin position="950"/>
        <end position="970"/>
    </location>
</feature>
<feature type="region of interest" description="Disordered" evidence="7">
    <location>
        <begin position="303"/>
        <end position="477"/>
    </location>
</feature>
<evidence type="ECO:0000256" key="1">
    <source>
        <dbReference type="ARBA" id="ARBA00004141"/>
    </source>
</evidence>
<evidence type="ECO:0000256" key="3">
    <source>
        <dbReference type="ARBA" id="ARBA00022692"/>
    </source>
</evidence>
<feature type="compositionally biased region" description="Polar residues" evidence="7">
    <location>
        <begin position="721"/>
        <end position="737"/>
    </location>
</feature>
<feature type="compositionally biased region" description="Acidic residues" evidence="7">
    <location>
        <begin position="387"/>
        <end position="418"/>
    </location>
</feature>
<dbReference type="PANTHER" id="PTHR12372">
    <property type="entry name" value="PECANEX"/>
    <property type="match status" value="1"/>
</dbReference>
<keyword evidence="3 6" id="KW-0812">Transmembrane</keyword>
<dbReference type="InParanoid" id="G0MIK6"/>
<feature type="compositionally biased region" description="Low complexity" evidence="7">
    <location>
        <begin position="767"/>
        <end position="778"/>
    </location>
</feature>
<organism evidence="10">
    <name type="scientific">Caenorhabditis brenneri</name>
    <name type="common">Nematode worm</name>
    <dbReference type="NCBI Taxonomy" id="135651"/>
    <lineage>
        <taxon>Eukaryota</taxon>
        <taxon>Metazoa</taxon>
        <taxon>Ecdysozoa</taxon>
        <taxon>Nematoda</taxon>
        <taxon>Chromadorea</taxon>
        <taxon>Rhabditida</taxon>
        <taxon>Rhabditina</taxon>
        <taxon>Rhabditomorpha</taxon>
        <taxon>Rhabditoidea</taxon>
        <taxon>Rhabditidae</taxon>
        <taxon>Peloderinae</taxon>
        <taxon>Caenorhabditis</taxon>
    </lineage>
</organism>
<evidence type="ECO:0000256" key="4">
    <source>
        <dbReference type="ARBA" id="ARBA00022989"/>
    </source>
</evidence>
<feature type="compositionally biased region" description="Low complexity" evidence="7">
    <location>
        <begin position="1986"/>
        <end position="1998"/>
    </location>
</feature>
<evidence type="ECO:0000256" key="5">
    <source>
        <dbReference type="ARBA" id="ARBA00023136"/>
    </source>
</evidence>
<feature type="compositionally biased region" description="Low complexity" evidence="7">
    <location>
        <begin position="1956"/>
        <end position="1972"/>
    </location>
</feature>
<keyword evidence="10" id="KW-1185">Reference proteome</keyword>
<dbReference type="PANTHER" id="PTHR12372:SF7">
    <property type="entry name" value="PROTEIN PECANEX"/>
    <property type="match status" value="1"/>
</dbReference>
<accession>G0MIK6</accession>
<feature type="domain" description="Pecanex C-terminal" evidence="8">
    <location>
        <begin position="1696"/>
        <end position="1917"/>
    </location>
</feature>
<feature type="transmembrane region" description="Helical" evidence="6">
    <location>
        <begin position="1333"/>
        <end position="1350"/>
    </location>
</feature>
<feature type="compositionally biased region" description="Low complexity" evidence="7">
    <location>
        <begin position="560"/>
        <end position="571"/>
    </location>
</feature>
<feature type="transmembrane region" description="Helical" evidence="6">
    <location>
        <begin position="991"/>
        <end position="1017"/>
    </location>
</feature>
<dbReference type="GO" id="GO:0005783">
    <property type="term" value="C:endoplasmic reticulum"/>
    <property type="evidence" value="ECO:0007669"/>
    <property type="project" value="TreeGrafter"/>
</dbReference>
<feature type="compositionally biased region" description="Pro residues" evidence="7">
    <location>
        <begin position="1999"/>
        <end position="2009"/>
    </location>
</feature>
<name>G0MIK6_CAEBE</name>
<dbReference type="eggNOG" id="KOG3604">
    <property type="taxonomic scope" value="Eukaryota"/>
</dbReference>
<proteinExistence type="inferred from homology"/>
<feature type="region of interest" description="Disordered" evidence="7">
    <location>
        <begin position="1942"/>
        <end position="2034"/>
    </location>
</feature>
<feature type="transmembrane region" description="Helical" evidence="6">
    <location>
        <begin position="1084"/>
        <end position="1101"/>
    </location>
</feature>
<feature type="transmembrane region" description="Helical" evidence="6">
    <location>
        <begin position="1161"/>
        <end position="1178"/>
    </location>
</feature>
<dbReference type="Pfam" id="PF05041">
    <property type="entry name" value="Pecanex_C"/>
    <property type="match status" value="1"/>
</dbReference>
<dbReference type="HOGENOM" id="CLU_000602_1_0_1"/>
<keyword evidence="5 6" id="KW-0472">Membrane</keyword>
<keyword evidence="4 6" id="KW-1133">Transmembrane helix</keyword>
<dbReference type="InterPro" id="IPR039797">
    <property type="entry name" value="Pecanex"/>
</dbReference>
<feature type="compositionally biased region" description="Low complexity" evidence="7">
    <location>
        <begin position="419"/>
        <end position="430"/>
    </location>
</feature>
<evidence type="ECO:0000256" key="2">
    <source>
        <dbReference type="ARBA" id="ARBA00010170"/>
    </source>
</evidence>
<feature type="transmembrane region" description="Helical" evidence="6">
    <location>
        <begin position="1301"/>
        <end position="1321"/>
    </location>
</feature>
<protein>
    <recommendedName>
        <fullName evidence="6">Pecanex-like protein</fullName>
    </recommendedName>
</protein>
<dbReference type="EMBL" id="GL379796">
    <property type="protein sequence ID" value="EGT31323.1"/>
    <property type="molecule type" value="Genomic_DNA"/>
</dbReference>
<gene>
    <name evidence="9" type="ORF">CAEBREN_19337</name>
</gene>
<sequence>MSAQAALLSLRSFNLFSGWPEVASMTKDEFDDYLAARGLFWKNRPCPNCHEPRRITHEISESGEPIRFKFECNKRKCKASRLVVKVGLLKDTFFEGLHCDRKKFFLFSFLYVTSSMKVEEMARNVEVDPNTCVQWGQWIRDVMAENFNNPAIQIGGVGTIVQIDETNIVKRKHNVGRMVRDGWLVGGIQDGTRSVFVEITGRRDQASLEAIITRYVIRGTTIRTDCWGGYNGPNANTSSIPPGPTLSEMRKILAVLDEENAVEPLTEAEAFARHQKMAITMRMLLEDEHLVARLCQQKDAKDAKEAKEAKERAEAAERAEKAEKLGENEPESPETPKRKQSMPSSLRNTIEEEEESESDSTRRRSDPSLSIDIHDKKYRKISQIEENVQEEEQEQEKEPEEEDNDDEEEMEEVEEDDPNIPSTSTAPPTRRVSRRRSSTGATSRKRKYSRRAGSPAVFAGTLIKKDHHESSRSMPTSVGWTPVVVSLGDNMDRPTTSRYSADDADTGSDIKGEITKFLEDLIEKHPETWDVIENVRQRRGRPSSESHDSAPAEMAPNPPTTSSAPGPSTSSVERLERVTHGIFSVPHVLRNAARSNSFIDWHAQHQVASTSQHHIAQGHEDTSQGAVHTFQDEDGNWWTYTFDDTGGVGTAQPLGSGRAVMDLINREREKNPESARKLFPPAELEVLPESMYDWTDEDKARTTSDEDEDGNPTRPSRRPAGSTTPLTSNSRTQTVQLPLTRRERALSSSSNESSTYMPTLPSSVFHAPSGTGASRGAASARASQVVSFVQAASRLRNNPLGPRDDDRSADRMWQMQQIMDLIERSHSRRDNGPETSNLLERRPSSNIRKSYYYPMKMFPKAQKNFNLKVDRMSVDRCFDRNHTIWSLIFDICLATTVSLLTIALLDARIFFDYSLVAFCFVVASAQFSLLKSVQPDASSPIHGFNWVASYNRPIYFCIMAGILLYAHYLAGGREIDENPEELAWNWNPFRLHLMTFPSILVAVRDLISILLLFLPVAFTFGWLPQFNTLAHHVAEQIEMHIFGGTASFSVFSACVQLAKSCSFYVALCALCRVAYTFSPSSTQNPLFSIFIATSVAVSYLLSRMSSNQNLMVILFDILVAPFRRKNDPEIEEEDGTGQSQSTVTAKDEMPKMVRKTVGERARYDLIFSVFLVVFFFGLHSTSLFTATQPYFTYAISGVCVFLGVLNHYLYPQFRSHTPWRACSSPLLKSAEHAQFESPDAAKLMYFEAIHLWMVAIERNIAYPLLIISMVTENGWSIPLPWLILPLICLRLLRGGFSQPQLMYIPIAVALLAAAFDLKHVINIEYNGKPLTSWNLLPIIMYICVSVYPKIVELYLKIAFIMAYVAPWQISWGSAFHAFAQPFSVPHSALIAIQTVISSIISAPLNPFLGSSFFTSSYVRPVKFWEKDYNTKRADASTMRLSSQIDRGPMMDDSNLNAVFYEHLTRSLQKSLAGDLAMGRWATSVQPGDCFVLASFYLNTLVHIIEVGNGFVTFQLRGLEFRGTYCHQREVEAITEDIRDGSGFCCCSPGSLPGLLSFNTAWNLRWLAWEVVSGKYIIDGYSISDNSAVNLLQVHELRRLLVTLYIKCICYYTFTHPKFIQWLTDETVQNALKPIVEDDRYTDADPIWCQTNDEDYDIGEVGISMNAFKSVYQSWILHCLGKRGETVEEVENYDPEDAIALCYSLSLVARRSLGTAAFNRHSSAAESFLYGLHSLFKGDFRITCQRDEWVFTDMDMLRCVVAPAVKMALKLHQDHFAQFEEFDENEGLYTTIGDYQTKMFISHEQDPGWRQAILANTPSLLALRHIYDDGQDDYKIIMLNKMHLNMRVIKLNRECVRAFWAGQQQELIFLRNRNPERGSIQNARQVLRNMINSSADLPVGYPIYVSPLTTSHIESHSQIHKVFGPTFTFEGFRNFGHNVWNRLRNHFGPSGSTSAHQQQQQQQQQQAAMAGGPAPIPGPPVMQITIPSATSSGASSAPGGPNPSSGPPAAPRAHFHVGPSTSGGRTDGGGGDKEMEEEQEMIVLTMTTPRQGRRMENSIVEMSKDGTARVSVLYPKTRPPLDESIAAPVTLTAPPQTERERAIMNRPNLQSLLKSGHIIGGNQEMAIGSWVLIVDNEQIFRYLNEELKGSGECLVVWPDELVKHMSGRSSWLFTPSRGMAGKIVYTWYPSHPLRNRRSHVNDHIHLVALPLMPNGLVPVAEKGLRLIAPGDINQLGLANVTTQEQQEFQARYIDVLILSKIVTGTVSARTSFPKKPPIPPPSSREQREREMLAFMPSDPPYDRALGVEPQWMSSTAQTPSFATVEEVISDPLGCVPSTSGT</sequence>
<feature type="region of interest" description="Disordered" evidence="7">
    <location>
        <begin position="688"/>
        <end position="778"/>
    </location>
</feature>
<evidence type="ECO:0000256" key="7">
    <source>
        <dbReference type="SAM" id="MobiDB-lite"/>
    </source>
</evidence>
<dbReference type="OrthoDB" id="10037631at2759"/>
<dbReference type="InterPro" id="IPR007735">
    <property type="entry name" value="Pecanex_C"/>
</dbReference>
<dbReference type="FunCoup" id="G0MIK6">
    <property type="interactions" value="2624"/>
</dbReference>
<feature type="compositionally biased region" description="Basic residues" evidence="7">
    <location>
        <begin position="431"/>
        <end position="450"/>
    </location>
</feature>
<evidence type="ECO:0000313" key="9">
    <source>
        <dbReference type="EMBL" id="EGT31323.1"/>
    </source>
</evidence>